<dbReference type="InParanoid" id="B9T418"/>
<dbReference type="EMBL" id="EQ974448">
    <property type="protein sequence ID" value="EEF29395.1"/>
    <property type="molecule type" value="Genomic_DNA"/>
</dbReference>
<sequence>MHRTSIESLDAQGVSLPAISLPSPFPLGGRVAMDTRTGSQAEFHQVKFYEGRHQEGDCVKSRYLAGDTSLQAAAKGAGGIVDAAR</sequence>
<proteinExistence type="predicted"/>
<evidence type="ECO:0000313" key="2">
    <source>
        <dbReference type="Proteomes" id="UP000008311"/>
    </source>
</evidence>
<dbReference type="AlphaFoldDB" id="B9T418"/>
<name>B9T418_RICCO</name>
<protein>
    <submittedName>
        <fullName evidence="1">Uncharacterized protein</fullName>
    </submittedName>
</protein>
<organism evidence="1 2">
    <name type="scientific">Ricinus communis</name>
    <name type="common">Castor bean</name>
    <dbReference type="NCBI Taxonomy" id="3988"/>
    <lineage>
        <taxon>Eukaryota</taxon>
        <taxon>Viridiplantae</taxon>
        <taxon>Streptophyta</taxon>
        <taxon>Embryophyta</taxon>
        <taxon>Tracheophyta</taxon>
        <taxon>Spermatophyta</taxon>
        <taxon>Magnoliopsida</taxon>
        <taxon>eudicotyledons</taxon>
        <taxon>Gunneridae</taxon>
        <taxon>Pentapetalae</taxon>
        <taxon>rosids</taxon>
        <taxon>fabids</taxon>
        <taxon>Malpighiales</taxon>
        <taxon>Euphorbiaceae</taxon>
        <taxon>Acalyphoideae</taxon>
        <taxon>Acalypheae</taxon>
        <taxon>Ricinus</taxon>
    </lineage>
</organism>
<gene>
    <name evidence="1" type="ORF">RCOM_0509550</name>
</gene>
<reference evidence="2" key="1">
    <citation type="journal article" date="2010" name="Nat. Biotechnol.">
        <title>Draft genome sequence of the oilseed species Ricinus communis.</title>
        <authorList>
            <person name="Chan A.P."/>
            <person name="Crabtree J."/>
            <person name="Zhao Q."/>
            <person name="Lorenzi H."/>
            <person name="Orvis J."/>
            <person name="Puiu D."/>
            <person name="Melake-Berhan A."/>
            <person name="Jones K.M."/>
            <person name="Redman J."/>
            <person name="Chen G."/>
            <person name="Cahoon E.B."/>
            <person name="Gedil M."/>
            <person name="Stanke M."/>
            <person name="Haas B.J."/>
            <person name="Wortman J.R."/>
            <person name="Fraser-Liggett C.M."/>
            <person name="Ravel J."/>
            <person name="Rabinowicz P.D."/>
        </authorList>
    </citation>
    <scope>NUCLEOTIDE SEQUENCE [LARGE SCALE GENOMIC DNA]</scope>
    <source>
        <strain evidence="2">cv. Hale</strain>
    </source>
</reference>
<accession>B9T418</accession>
<keyword evidence="2" id="KW-1185">Reference proteome</keyword>
<evidence type="ECO:0000313" key="1">
    <source>
        <dbReference type="EMBL" id="EEF29395.1"/>
    </source>
</evidence>
<dbReference type="Proteomes" id="UP000008311">
    <property type="component" value="Unassembled WGS sequence"/>
</dbReference>